<name>A0A5J4PA78_9ZZZZ</name>
<protein>
    <submittedName>
        <fullName evidence="1">Uncharacterized protein</fullName>
    </submittedName>
</protein>
<gene>
    <name evidence="1" type="ORF">EZS27_041938</name>
</gene>
<evidence type="ECO:0000313" key="1">
    <source>
        <dbReference type="EMBL" id="KAA6306407.1"/>
    </source>
</evidence>
<dbReference type="EMBL" id="SNRY01009936">
    <property type="protein sequence ID" value="KAA6306407.1"/>
    <property type="molecule type" value="Genomic_DNA"/>
</dbReference>
<dbReference type="AlphaFoldDB" id="A0A5J4PA78"/>
<accession>A0A5J4PA78</accession>
<comment type="caution">
    <text evidence="1">The sequence shown here is derived from an EMBL/GenBank/DDBJ whole genome shotgun (WGS) entry which is preliminary data.</text>
</comment>
<organism evidence="1">
    <name type="scientific">termite gut metagenome</name>
    <dbReference type="NCBI Taxonomy" id="433724"/>
    <lineage>
        <taxon>unclassified sequences</taxon>
        <taxon>metagenomes</taxon>
        <taxon>organismal metagenomes</taxon>
    </lineage>
</organism>
<sequence length="30" mass="3485">MVIYSLPKFFRRLIASIANNEVEESFPISI</sequence>
<proteinExistence type="predicted"/>
<reference evidence="1" key="1">
    <citation type="submission" date="2019-03" db="EMBL/GenBank/DDBJ databases">
        <title>Single cell metagenomics reveals metabolic interactions within the superorganism composed of flagellate Streblomastix strix and complex community of Bacteroidetes bacteria on its surface.</title>
        <authorList>
            <person name="Treitli S.C."/>
            <person name="Kolisko M."/>
            <person name="Husnik F."/>
            <person name="Keeling P."/>
            <person name="Hampl V."/>
        </authorList>
    </citation>
    <scope>NUCLEOTIDE SEQUENCE</scope>
    <source>
        <strain evidence="1">STM</strain>
    </source>
</reference>
<feature type="non-terminal residue" evidence="1">
    <location>
        <position position="30"/>
    </location>
</feature>